<proteinExistence type="predicted"/>
<dbReference type="Proteomes" id="UP000663866">
    <property type="component" value="Unassembled WGS sequence"/>
</dbReference>
<dbReference type="Proteomes" id="UP000663842">
    <property type="component" value="Unassembled WGS sequence"/>
</dbReference>
<dbReference type="InterPro" id="IPR051165">
    <property type="entry name" value="Multifunctional_ANK_Repeat"/>
</dbReference>
<protein>
    <submittedName>
        <fullName evidence="6">Uncharacterized protein</fullName>
    </submittedName>
</protein>
<dbReference type="PROSITE" id="PS50088">
    <property type="entry name" value="ANK_REPEAT"/>
    <property type="match status" value="1"/>
</dbReference>
<dbReference type="PANTHER" id="PTHR24123">
    <property type="entry name" value="ANKYRIN REPEAT-CONTAINING"/>
    <property type="match status" value="1"/>
</dbReference>
<evidence type="ECO:0000256" key="2">
    <source>
        <dbReference type="ARBA" id="ARBA00023043"/>
    </source>
</evidence>
<dbReference type="InterPro" id="IPR036770">
    <property type="entry name" value="Ankyrin_rpt-contain_sf"/>
</dbReference>
<reference evidence="6" key="1">
    <citation type="submission" date="2021-02" db="EMBL/GenBank/DDBJ databases">
        <authorList>
            <person name="Nowell W R."/>
        </authorList>
    </citation>
    <scope>NUCLEOTIDE SEQUENCE</scope>
</reference>
<dbReference type="SMART" id="SM00248">
    <property type="entry name" value="ANK"/>
    <property type="match status" value="6"/>
</dbReference>
<dbReference type="Pfam" id="PF00023">
    <property type="entry name" value="Ank"/>
    <property type="match status" value="2"/>
</dbReference>
<dbReference type="Proteomes" id="UP000663856">
    <property type="component" value="Unassembled WGS sequence"/>
</dbReference>
<organism evidence="6 10">
    <name type="scientific">Rotaria magnacalcarata</name>
    <dbReference type="NCBI Taxonomy" id="392030"/>
    <lineage>
        <taxon>Eukaryota</taxon>
        <taxon>Metazoa</taxon>
        <taxon>Spiralia</taxon>
        <taxon>Gnathifera</taxon>
        <taxon>Rotifera</taxon>
        <taxon>Eurotatoria</taxon>
        <taxon>Bdelloidea</taxon>
        <taxon>Philodinida</taxon>
        <taxon>Philodinidae</taxon>
        <taxon>Rotaria</taxon>
    </lineage>
</organism>
<feature type="compositionally biased region" description="Basic residues" evidence="4">
    <location>
        <begin position="308"/>
        <end position="319"/>
    </location>
</feature>
<gene>
    <name evidence="8" type="ORF">OVN521_LOCUS21025</name>
    <name evidence="9" type="ORF">UXM345_LOCUS23404</name>
    <name evidence="6" type="ORF">WKI299_LOCUS8817</name>
    <name evidence="7" type="ORF">XDN619_LOCUS27447</name>
</gene>
<feature type="compositionally biased region" description="Polar residues" evidence="4">
    <location>
        <begin position="391"/>
        <end position="402"/>
    </location>
</feature>
<dbReference type="EMBL" id="CAJOBF010004031">
    <property type="protein sequence ID" value="CAF4120983.1"/>
    <property type="molecule type" value="Genomic_DNA"/>
</dbReference>
<evidence type="ECO:0000313" key="8">
    <source>
        <dbReference type="EMBL" id="CAF4103662.1"/>
    </source>
</evidence>
<keyword evidence="2 3" id="KW-0040">ANK repeat</keyword>
<feature type="region of interest" description="Disordered" evidence="4">
    <location>
        <begin position="391"/>
        <end position="415"/>
    </location>
</feature>
<feature type="chain" id="PRO_5036413045" evidence="5">
    <location>
        <begin position="17"/>
        <end position="437"/>
    </location>
</feature>
<dbReference type="EMBL" id="CAJOBG010004278">
    <property type="protein sequence ID" value="CAF4103662.1"/>
    <property type="molecule type" value="Genomic_DNA"/>
</dbReference>
<feature type="repeat" description="ANK" evidence="3">
    <location>
        <begin position="47"/>
        <end position="79"/>
    </location>
</feature>
<dbReference type="InterPro" id="IPR002110">
    <property type="entry name" value="Ankyrin_rpt"/>
</dbReference>
<feature type="region of interest" description="Disordered" evidence="4">
    <location>
        <begin position="300"/>
        <end position="321"/>
    </location>
</feature>
<name>A0A816P4G7_9BILA</name>
<evidence type="ECO:0000313" key="9">
    <source>
        <dbReference type="EMBL" id="CAF4120983.1"/>
    </source>
</evidence>
<keyword evidence="11" id="KW-1185">Reference proteome</keyword>
<evidence type="ECO:0000313" key="10">
    <source>
        <dbReference type="Proteomes" id="UP000663856"/>
    </source>
</evidence>
<feature type="compositionally biased region" description="Basic and acidic residues" evidence="4">
    <location>
        <begin position="405"/>
        <end position="414"/>
    </location>
</feature>
<dbReference type="SUPFAM" id="SSF48403">
    <property type="entry name" value="Ankyrin repeat"/>
    <property type="match status" value="1"/>
</dbReference>
<evidence type="ECO:0000256" key="4">
    <source>
        <dbReference type="SAM" id="MobiDB-lite"/>
    </source>
</evidence>
<evidence type="ECO:0000313" key="11">
    <source>
        <dbReference type="Proteomes" id="UP000663866"/>
    </source>
</evidence>
<evidence type="ECO:0000256" key="5">
    <source>
        <dbReference type="SAM" id="SignalP"/>
    </source>
</evidence>
<dbReference type="AlphaFoldDB" id="A0A816P4G7"/>
<comment type="caution">
    <text evidence="6">The sequence shown here is derived from an EMBL/GenBank/DDBJ whole genome shotgun (WGS) entry which is preliminary data.</text>
</comment>
<evidence type="ECO:0000256" key="3">
    <source>
        <dbReference type="PROSITE-ProRule" id="PRU00023"/>
    </source>
</evidence>
<feature type="signal peptide" evidence="5">
    <location>
        <begin position="1"/>
        <end position="16"/>
    </location>
</feature>
<dbReference type="PROSITE" id="PS50297">
    <property type="entry name" value="ANK_REP_REGION"/>
    <property type="match status" value="1"/>
</dbReference>
<evidence type="ECO:0000256" key="1">
    <source>
        <dbReference type="ARBA" id="ARBA00022737"/>
    </source>
</evidence>
<accession>A0A816P4G7</accession>
<evidence type="ECO:0000313" key="7">
    <source>
        <dbReference type="EMBL" id="CAF2144773.1"/>
    </source>
</evidence>
<dbReference type="EMBL" id="CAJNRF010002841">
    <property type="protein sequence ID" value="CAF2043790.1"/>
    <property type="molecule type" value="Genomic_DNA"/>
</dbReference>
<keyword evidence="1" id="KW-0677">Repeat</keyword>
<dbReference type="Proteomes" id="UP000663887">
    <property type="component" value="Unassembled WGS sequence"/>
</dbReference>
<dbReference type="PANTHER" id="PTHR24123:SF141">
    <property type="entry name" value="ANKYRIN 2, ISOFORM U"/>
    <property type="match status" value="1"/>
</dbReference>
<dbReference type="Gene3D" id="1.25.40.20">
    <property type="entry name" value="Ankyrin repeat-containing domain"/>
    <property type="match status" value="1"/>
</dbReference>
<dbReference type="Pfam" id="PF12796">
    <property type="entry name" value="Ank_2"/>
    <property type="match status" value="1"/>
</dbReference>
<keyword evidence="5" id="KW-0732">Signal</keyword>
<evidence type="ECO:0000313" key="6">
    <source>
        <dbReference type="EMBL" id="CAF2043790.1"/>
    </source>
</evidence>
<sequence length="437" mass="50161">MLKILFSYLFKTSLSAFRAAILANNTNRICRILNLNRDYIHKELDVQGNTPLLLAMKYASSSTVRLLLEAGASPDQPNFLTFQTPLGLLAVTVYENDRLHEARIALEMANILLDYGAYVDQPSIYKYADEDGHGYAITETPLMIAVRTRNLPIATLFVERKANVNYVEKLFENRPVHFSITNGDEEMFDLLENAGASCRSVVNNEKNTLLHCFCLNKDNDEHISLLEKLIDKGCDVDAENTARRTPLMLAVKLNMINTCRVLINVHANIDKIDYEGFQVIDFTKPDSDCFKLLKQGKDTQKMNSQASHNKHQTYRRKKYISASPVSKQISEPIKHFRVHDNKIKPCMSNGNYEDKIMKTQKNLSRIESDRKHSTEEIHTKYKNMWERLIETKQQTPRTNDLSLQKADESTRQLKSDLSQARTNDLHKKTECIITIEL</sequence>
<dbReference type="EMBL" id="CAJNRG010012949">
    <property type="protein sequence ID" value="CAF2144773.1"/>
    <property type="molecule type" value="Genomic_DNA"/>
</dbReference>